<dbReference type="AlphaFoldDB" id="A0A495QTP4"/>
<keyword evidence="1" id="KW-0812">Transmembrane</keyword>
<comment type="caution">
    <text evidence="3">The sequence shown here is derived from an EMBL/GenBank/DDBJ whole genome shotgun (WGS) entry which is preliminary data.</text>
</comment>
<evidence type="ECO:0000313" key="3">
    <source>
        <dbReference type="EMBL" id="RKS76823.1"/>
    </source>
</evidence>
<reference evidence="3 4" key="1">
    <citation type="submission" date="2018-10" db="EMBL/GenBank/DDBJ databases">
        <title>Genomic Encyclopedia of Archaeal and Bacterial Type Strains, Phase II (KMG-II): from individual species to whole genera.</title>
        <authorList>
            <person name="Goeker M."/>
        </authorList>
    </citation>
    <scope>NUCLEOTIDE SEQUENCE [LARGE SCALE GENOMIC DNA]</scope>
    <source>
        <strain evidence="3 4">DSM 43383</strain>
    </source>
</reference>
<evidence type="ECO:0000313" key="4">
    <source>
        <dbReference type="Proteomes" id="UP000274601"/>
    </source>
</evidence>
<gene>
    <name evidence="3" type="ORF">BZB76_2188</name>
</gene>
<sequence length="197" mass="21237">MRIAIALTGAALFLCGGAALAAGLGAFDALAALSAGASADPLSARPLIDAALLRFVEDNTWFLVTAAVVAEVAALAGQLWLVLQCRSLIHRRWPDVDARTRVLARSAAEDLNRDARDLPGIEDSRVRLTGTVVRPRLRLRIVCAGDAHLGEIYGELGAGPVERYRYAVGMPDLPVLIRFRSAATRFGRRRRPQSDIQ</sequence>
<feature type="chain" id="PRO_5019761604" evidence="2">
    <location>
        <begin position="22"/>
        <end position="197"/>
    </location>
</feature>
<organism evidence="3 4">
    <name type="scientific">Actinomadura pelletieri DSM 43383</name>
    <dbReference type="NCBI Taxonomy" id="1120940"/>
    <lineage>
        <taxon>Bacteria</taxon>
        <taxon>Bacillati</taxon>
        <taxon>Actinomycetota</taxon>
        <taxon>Actinomycetes</taxon>
        <taxon>Streptosporangiales</taxon>
        <taxon>Thermomonosporaceae</taxon>
        <taxon>Actinomadura</taxon>
    </lineage>
</organism>
<dbReference type="OrthoDB" id="3479101at2"/>
<dbReference type="Proteomes" id="UP000274601">
    <property type="component" value="Unassembled WGS sequence"/>
</dbReference>
<protein>
    <submittedName>
        <fullName evidence="3">Uncharacterized protein</fullName>
    </submittedName>
</protein>
<dbReference type="EMBL" id="RBWU01000002">
    <property type="protein sequence ID" value="RKS76823.1"/>
    <property type="molecule type" value="Genomic_DNA"/>
</dbReference>
<keyword evidence="1" id="KW-1133">Transmembrane helix</keyword>
<evidence type="ECO:0000256" key="1">
    <source>
        <dbReference type="SAM" id="Phobius"/>
    </source>
</evidence>
<feature type="signal peptide" evidence="2">
    <location>
        <begin position="1"/>
        <end position="21"/>
    </location>
</feature>
<feature type="transmembrane region" description="Helical" evidence="1">
    <location>
        <begin position="63"/>
        <end position="83"/>
    </location>
</feature>
<dbReference type="RefSeq" id="WP_121434097.1">
    <property type="nucleotide sequence ID" value="NZ_RBWU01000002.1"/>
</dbReference>
<keyword evidence="4" id="KW-1185">Reference proteome</keyword>
<accession>A0A495QTP4</accession>
<keyword evidence="2" id="KW-0732">Signal</keyword>
<evidence type="ECO:0000256" key="2">
    <source>
        <dbReference type="SAM" id="SignalP"/>
    </source>
</evidence>
<name>A0A495QTP4_9ACTN</name>
<proteinExistence type="predicted"/>
<keyword evidence="1" id="KW-0472">Membrane</keyword>